<dbReference type="Gene3D" id="3.40.190.10">
    <property type="entry name" value="Periplasmic binding protein-like II"/>
    <property type="match status" value="2"/>
</dbReference>
<organism evidence="5 6">
    <name type="scientific">Brevibacillus fluminis</name>
    <dbReference type="NCBI Taxonomy" id="511487"/>
    <lineage>
        <taxon>Bacteria</taxon>
        <taxon>Bacillati</taxon>
        <taxon>Bacillota</taxon>
        <taxon>Bacilli</taxon>
        <taxon>Bacillales</taxon>
        <taxon>Paenibacillaceae</taxon>
        <taxon>Brevibacillus</taxon>
    </lineage>
</organism>
<dbReference type="InterPro" id="IPR001320">
    <property type="entry name" value="Iontro_rcpt_C"/>
</dbReference>
<evidence type="ECO:0000256" key="2">
    <source>
        <dbReference type="SAM" id="SignalP"/>
    </source>
</evidence>
<dbReference type="Pfam" id="PF00497">
    <property type="entry name" value="SBP_bac_3"/>
    <property type="match status" value="1"/>
</dbReference>
<dbReference type="GO" id="GO:0016020">
    <property type="term" value="C:membrane"/>
    <property type="evidence" value="ECO:0007669"/>
    <property type="project" value="InterPro"/>
</dbReference>
<protein>
    <submittedName>
        <fullName evidence="5">Amino acid ABC transporter substrate-binding protein</fullName>
    </submittedName>
</protein>
<dbReference type="PANTHER" id="PTHR35936:SF17">
    <property type="entry name" value="ARGININE-BINDING EXTRACELLULAR PROTEIN ARTP"/>
    <property type="match status" value="1"/>
</dbReference>
<dbReference type="PROSITE" id="PS51257">
    <property type="entry name" value="PROKAR_LIPOPROTEIN"/>
    <property type="match status" value="1"/>
</dbReference>
<keyword evidence="6" id="KW-1185">Reference proteome</keyword>
<dbReference type="OrthoDB" id="9774451at2"/>
<dbReference type="RefSeq" id="WP_122919935.1">
    <property type="nucleotide sequence ID" value="NZ_RHHQ01000017.1"/>
</dbReference>
<feature type="chain" id="PRO_5038459404" evidence="2">
    <location>
        <begin position="20"/>
        <end position="280"/>
    </location>
</feature>
<dbReference type="PANTHER" id="PTHR35936">
    <property type="entry name" value="MEMBRANE-BOUND LYTIC MUREIN TRANSGLYCOSYLASE F"/>
    <property type="match status" value="1"/>
</dbReference>
<feature type="domain" description="Solute-binding protein family 3/N-terminal" evidence="3">
    <location>
        <begin position="45"/>
        <end position="264"/>
    </location>
</feature>
<dbReference type="CDD" id="cd13530">
    <property type="entry name" value="PBP2_peptides_like"/>
    <property type="match status" value="1"/>
</dbReference>
<proteinExistence type="predicted"/>
<name>A0A3M8D9S2_9BACL</name>
<keyword evidence="1 2" id="KW-0732">Signal</keyword>
<comment type="caution">
    <text evidence="5">The sequence shown here is derived from an EMBL/GenBank/DDBJ whole genome shotgun (WGS) entry which is preliminary data.</text>
</comment>
<dbReference type="SUPFAM" id="SSF53850">
    <property type="entry name" value="Periplasmic binding protein-like II"/>
    <property type="match status" value="1"/>
</dbReference>
<dbReference type="AlphaFoldDB" id="A0A3M8D9S2"/>
<feature type="domain" description="Ionotropic glutamate receptor C-terminal" evidence="4">
    <location>
        <begin position="45"/>
        <end position="263"/>
    </location>
</feature>
<sequence>MTKNFHRFFLLATLSFSLAACGSTTETSTSKLGDSAAAPVAQETTIRVGANVGFAPFEFMEGDQLVGVEIDILTEVGKRLNSKVEWINTPWNGMFAALRAGKFDVAIAGITIKPERLKELDFTSPYYDNDQGLTVRADSGIKSVDDLKGKIVGVAGGTTGHQWAEDNKEKYGFKDIKLYNSTQESMMDLQAGRIDGELHDIPASEYYVKDKKELAVVQRIATNEKFGLAFKKGNPLRDEVNRVIDEMKKDGTLASIYKKWFGKDPEKDGSTVTILPVPTN</sequence>
<evidence type="ECO:0000259" key="4">
    <source>
        <dbReference type="SMART" id="SM00079"/>
    </source>
</evidence>
<dbReference type="SMART" id="SM00062">
    <property type="entry name" value="PBPb"/>
    <property type="match status" value="1"/>
</dbReference>
<evidence type="ECO:0000256" key="1">
    <source>
        <dbReference type="ARBA" id="ARBA00022729"/>
    </source>
</evidence>
<dbReference type="GO" id="GO:0015276">
    <property type="term" value="F:ligand-gated monoatomic ion channel activity"/>
    <property type="evidence" value="ECO:0007669"/>
    <property type="project" value="InterPro"/>
</dbReference>
<accession>A0A3M8D9S2</accession>
<dbReference type="EMBL" id="RHHQ01000017">
    <property type="protein sequence ID" value="RNB84653.1"/>
    <property type="molecule type" value="Genomic_DNA"/>
</dbReference>
<dbReference type="InterPro" id="IPR001638">
    <property type="entry name" value="Solute-binding_3/MltF_N"/>
</dbReference>
<dbReference type="SMART" id="SM00079">
    <property type="entry name" value="PBPe"/>
    <property type="match status" value="1"/>
</dbReference>
<evidence type="ECO:0000313" key="6">
    <source>
        <dbReference type="Proteomes" id="UP000271031"/>
    </source>
</evidence>
<evidence type="ECO:0000313" key="5">
    <source>
        <dbReference type="EMBL" id="RNB84653.1"/>
    </source>
</evidence>
<gene>
    <name evidence="5" type="ORF">EDM56_21350</name>
</gene>
<reference evidence="5 6" key="1">
    <citation type="submission" date="2018-10" db="EMBL/GenBank/DDBJ databases">
        <title>Phylogenomics of Brevibacillus.</title>
        <authorList>
            <person name="Dunlap C."/>
        </authorList>
    </citation>
    <scope>NUCLEOTIDE SEQUENCE [LARGE SCALE GENOMIC DNA]</scope>
    <source>
        <strain evidence="5 6">JCM 15716</strain>
    </source>
</reference>
<dbReference type="Proteomes" id="UP000271031">
    <property type="component" value="Unassembled WGS sequence"/>
</dbReference>
<feature type="signal peptide" evidence="2">
    <location>
        <begin position="1"/>
        <end position="19"/>
    </location>
</feature>
<evidence type="ECO:0000259" key="3">
    <source>
        <dbReference type="SMART" id="SM00062"/>
    </source>
</evidence>